<dbReference type="RefSeq" id="WP_371843382.1">
    <property type="nucleotide sequence ID" value="NZ_JBGMEL010000008.1"/>
</dbReference>
<accession>A0ABV4NMI3</accession>
<comment type="caution">
    <text evidence="2">The sequence shown here is derived from an EMBL/GenBank/DDBJ whole genome shotgun (WGS) entry which is preliminary data.</text>
</comment>
<evidence type="ECO:0000256" key="1">
    <source>
        <dbReference type="SAM" id="Phobius"/>
    </source>
</evidence>
<feature type="transmembrane region" description="Helical" evidence="1">
    <location>
        <begin position="7"/>
        <end position="24"/>
    </location>
</feature>
<feature type="transmembrane region" description="Helical" evidence="1">
    <location>
        <begin position="30"/>
        <end position="48"/>
    </location>
</feature>
<protein>
    <submittedName>
        <fullName evidence="2">Uncharacterized protein</fullName>
    </submittedName>
</protein>
<name>A0ABV4NMI3_9GAMM</name>
<proteinExistence type="predicted"/>
<keyword evidence="1" id="KW-0472">Membrane</keyword>
<keyword evidence="1" id="KW-1133">Transmembrane helix</keyword>
<keyword evidence="3" id="KW-1185">Reference proteome</keyword>
<gene>
    <name evidence="2" type="ORF">ACCI51_09390</name>
</gene>
<dbReference type="EMBL" id="JBGMEL010000008">
    <property type="protein sequence ID" value="MFA0790757.1"/>
    <property type="molecule type" value="Genomic_DNA"/>
</dbReference>
<organism evidence="2 3">
    <name type="scientific">Microbulbifer echini</name>
    <dbReference type="NCBI Taxonomy" id="1529067"/>
    <lineage>
        <taxon>Bacteria</taxon>
        <taxon>Pseudomonadati</taxon>
        <taxon>Pseudomonadota</taxon>
        <taxon>Gammaproteobacteria</taxon>
        <taxon>Cellvibrionales</taxon>
        <taxon>Microbulbiferaceae</taxon>
        <taxon>Microbulbifer</taxon>
    </lineage>
</organism>
<keyword evidence="1" id="KW-0812">Transmembrane</keyword>
<evidence type="ECO:0000313" key="2">
    <source>
        <dbReference type="EMBL" id="MFA0790757.1"/>
    </source>
</evidence>
<evidence type="ECO:0000313" key="3">
    <source>
        <dbReference type="Proteomes" id="UP001569414"/>
    </source>
</evidence>
<feature type="transmembrane region" description="Helical" evidence="1">
    <location>
        <begin position="69"/>
        <end position="87"/>
    </location>
</feature>
<sequence>MHPELKNALISLLLALGIVILPIAVPILGFIYKSWVIIVAGVALYFSLELFVHKKMRRASDPKVVGFKKYAWSVLFVLGILLLNLYYSD</sequence>
<reference evidence="2 3" key="1">
    <citation type="submission" date="2024-08" db="EMBL/GenBank/DDBJ databases">
        <authorList>
            <person name="Ishaq N."/>
        </authorList>
    </citation>
    <scope>NUCLEOTIDE SEQUENCE [LARGE SCALE GENOMIC DNA]</scope>
    <source>
        <strain evidence="2 3">JCM 30400</strain>
    </source>
</reference>
<dbReference type="Proteomes" id="UP001569414">
    <property type="component" value="Unassembled WGS sequence"/>
</dbReference>